<dbReference type="Proteomes" id="UP000236318">
    <property type="component" value="Unassembled WGS sequence"/>
</dbReference>
<feature type="compositionally biased region" description="Basic and acidic residues" evidence="1">
    <location>
        <begin position="97"/>
        <end position="109"/>
    </location>
</feature>
<evidence type="ECO:0000256" key="1">
    <source>
        <dbReference type="SAM" id="MobiDB-lite"/>
    </source>
</evidence>
<feature type="non-terminal residue" evidence="2">
    <location>
        <position position="1"/>
    </location>
</feature>
<sequence length="262" mass="28999">LRSAQCRRQFPAGAALSATARAVPERRGRLVWRRPRPGDSNLHHAYDSDNPDEPDRDYQPHESDAADDVRKPNEFREPYEFRDELCDSNDNDPCDSNDSHQPGELDRVSELPPRGAQLAACGTRRAGGSSRYRAKRAAAQRFPFAITGSAADEEPPSFTVGILRCAKSPRRQCGARARTRILSRSIFSRPRRPSGGRWCGGRHCRRSRPRWQSLGREVKTAVAMCHPGNHPGRCGVCAAVARSTICLNISPSGIRGRGAFNC</sequence>
<comment type="caution">
    <text evidence="2">The sequence shown here is derived from an EMBL/GenBank/DDBJ whole genome shotgun (WGS) entry which is preliminary data.</text>
</comment>
<organism evidence="2 3">
    <name type="scientific">Mycobacterium ahvazicum</name>
    <dbReference type="NCBI Taxonomy" id="1964395"/>
    <lineage>
        <taxon>Bacteria</taxon>
        <taxon>Bacillati</taxon>
        <taxon>Actinomycetota</taxon>
        <taxon>Actinomycetes</taxon>
        <taxon>Mycobacteriales</taxon>
        <taxon>Mycobacteriaceae</taxon>
        <taxon>Mycobacterium</taxon>
        <taxon>Mycobacterium simiae complex</taxon>
    </lineage>
</organism>
<keyword evidence="3" id="KW-1185">Reference proteome</keyword>
<evidence type="ECO:0000313" key="2">
    <source>
        <dbReference type="EMBL" id="SOX52774.1"/>
    </source>
</evidence>
<dbReference type="EMBL" id="FXEG02000002">
    <property type="protein sequence ID" value="SOX52774.1"/>
    <property type="molecule type" value="Genomic_DNA"/>
</dbReference>
<proteinExistence type="predicted"/>
<feature type="region of interest" description="Disordered" evidence="1">
    <location>
        <begin position="86"/>
        <end position="113"/>
    </location>
</feature>
<feature type="region of interest" description="Disordered" evidence="1">
    <location>
        <begin position="17"/>
        <end position="73"/>
    </location>
</feature>
<protein>
    <submittedName>
        <fullName evidence="2">Uncharacterized protein</fullName>
    </submittedName>
</protein>
<evidence type="ECO:0000313" key="3">
    <source>
        <dbReference type="Proteomes" id="UP000236318"/>
    </source>
</evidence>
<feature type="compositionally biased region" description="Acidic residues" evidence="1">
    <location>
        <begin position="86"/>
        <end position="95"/>
    </location>
</feature>
<reference evidence="2" key="1">
    <citation type="submission" date="2018-01" db="EMBL/GenBank/DDBJ databases">
        <authorList>
            <consortium name="Urmite Genomes"/>
        </authorList>
    </citation>
    <scope>NUCLEOTIDE SEQUENCE [LARGE SCALE GENOMIC DNA]</scope>
    <source>
        <strain evidence="2">AFP003</strain>
    </source>
</reference>
<dbReference type="AlphaFoldDB" id="A0A2K4Y7N2"/>
<accession>A0A2K4Y7N2</accession>
<feature type="compositionally biased region" description="Basic and acidic residues" evidence="1">
    <location>
        <begin position="56"/>
        <end position="73"/>
    </location>
</feature>
<gene>
    <name evidence="2" type="ORF">MAAFP003_1441</name>
</gene>
<name>A0A2K4Y7N2_9MYCO</name>